<dbReference type="AlphaFoldDB" id="A0A1Z5JIF5"/>
<comment type="caution">
    <text evidence="1">The sequence shown here is derived from an EMBL/GenBank/DDBJ whole genome shotgun (WGS) entry which is preliminary data.</text>
</comment>
<sequence length="202" mass="22601">MRDERPKSGSTAFIASDCCNKAFGRLGILFSFSKQQAVMRGDSNIGSTSNQPATLALEAALLRWDQPSSERKRRQSGSSIAFGKQDESNVQDTIDFPSIEWSFSSDDSVTSGAPCIDLKTALFQSQQQMQNKRRLVRCRSIFKDLSDTHRSLPSASLTLERSFMQSGHFYQSDPAFRRKIDELKVSNRSLDEILSNICIDSV</sequence>
<evidence type="ECO:0000313" key="2">
    <source>
        <dbReference type="Proteomes" id="UP000198406"/>
    </source>
</evidence>
<dbReference type="EMBL" id="BDSP01000069">
    <property type="protein sequence ID" value="GAX13551.1"/>
    <property type="molecule type" value="Genomic_DNA"/>
</dbReference>
<dbReference type="Proteomes" id="UP000198406">
    <property type="component" value="Unassembled WGS sequence"/>
</dbReference>
<dbReference type="InParanoid" id="A0A1Z5JIF5"/>
<evidence type="ECO:0000313" key="1">
    <source>
        <dbReference type="EMBL" id="GAX13551.1"/>
    </source>
</evidence>
<gene>
    <name evidence="1" type="ORF">FisN_27Lu051</name>
</gene>
<organism evidence="1 2">
    <name type="scientific">Fistulifera solaris</name>
    <name type="common">Oleaginous diatom</name>
    <dbReference type="NCBI Taxonomy" id="1519565"/>
    <lineage>
        <taxon>Eukaryota</taxon>
        <taxon>Sar</taxon>
        <taxon>Stramenopiles</taxon>
        <taxon>Ochrophyta</taxon>
        <taxon>Bacillariophyta</taxon>
        <taxon>Bacillariophyceae</taxon>
        <taxon>Bacillariophycidae</taxon>
        <taxon>Naviculales</taxon>
        <taxon>Naviculaceae</taxon>
        <taxon>Fistulifera</taxon>
    </lineage>
</organism>
<reference evidence="1 2" key="1">
    <citation type="journal article" date="2015" name="Plant Cell">
        <title>Oil accumulation by the oleaginous diatom Fistulifera solaris as revealed by the genome and transcriptome.</title>
        <authorList>
            <person name="Tanaka T."/>
            <person name="Maeda Y."/>
            <person name="Veluchamy A."/>
            <person name="Tanaka M."/>
            <person name="Abida H."/>
            <person name="Marechal E."/>
            <person name="Bowler C."/>
            <person name="Muto M."/>
            <person name="Sunaga Y."/>
            <person name="Tanaka M."/>
            <person name="Yoshino T."/>
            <person name="Taniguchi T."/>
            <person name="Fukuda Y."/>
            <person name="Nemoto M."/>
            <person name="Matsumoto M."/>
            <person name="Wong P.S."/>
            <person name="Aburatani S."/>
            <person name="Fujibuchi W."/>
        </authorList>
    </citation>
    <scope>NUCLEOTIDE SEQUENCE [LARGE SCALE GENOMIC DNA]</scope>
    <source>
        <strain evidence="1 2">JPCC DA0580</strain>
    </source>
</reference>
<proteinExistence type="predicted"/>
<accession>A0A1Z5JIF5</accession>
<name>A0A1Z5JIF5_FISSO</name>
<protein>
    <submittedName>
        <fullName evidence="1">Uncharacterized protein</fullName>
    </submittedName>
</protein>
<keyword evidence="2" id="KW-1185">Reference proteome</keyword>